<dbReference type="InterPro" id="IPR005511">
    <property type="entry name" value="SMP-30"/>
</dbReference>
<keyword evidence="11" id="KW-0378">Hydrolase</keyword>
<dbReference type="PRINTS" id="PR01791">
    <property type="entry name" value="REGUCALCIN"/>
</dbReference>
<evidence type="ECO:0000256" key="12">
    <source>
        <dbReference type="ARBA" id="ARBA00022837"/>
    </source>
</evidence>
<dbReference type="InterPro" id="IPR011042">
    <property type="entry name" value="6-blade_b-propeller_TolB-like"/>
</dbReference>
<evidence type="ECO:0000256" key="9">
    <source>
        <dbReference type="ARBA" id="ARBA00022490"/>
    </source>
</evidence>
<name>A0A1M5QQ08_9BACT</name>
<comment type="cofactor">
    <cofactor evidence="3">
        <name>Mn(2+)</name>
        <dbReference type="ChEBI" id="CHEBI:29035"/>
    </cofactor>
</comment>
<dbReference type="STRING" id="947013.SAMN04488109_2936"/>
<keyword evidence="18" id="KW-1185">Reference proteome</keyword>
<gene>
    <name evidence="17" type="ORF">SAMN04488109_2936</name>
</gene>
<evidence type="ECO:0000256" key="5">
    <source>
        <dbReference type="ARBA" id="ARBA00004496"/>
    </source>
</evidence>
<feature type="active site" description="Proton donor/acceptor" evidence="14">
    <location>
        <position position="217"/>
    </location>
</feature>
<feature type="domain" description="SMP-30/Gluconolactonase/LRE-like region" evidence="16">
    <location>
        <begin position="34"/>
        <end position="276"/>
    </location>
</feature>
<dbReference type="PRINTS" id="PR01790">
    <property type="entry name" value="SMP30FAMILY"/>
</dbReference>
<dbReference type="Pfam" id="PF08450">
    <property type="entry name" value="SGL"/>
    <property type="match status" value="1"/>
</dbReference>
<comment type="similarity">
    <text evidence="6">Belongs to the SMP-30/CGR1 family.</text>
</comment>
<dbReference type="InterPro" id="IPR008367">
    <property type="entry name" value="Regucalcin"/>
</dbReference>
<feature type="binding site" evidence="15">
    <location>
        <position position="119"/>
    </location>
    <ligand>
        <name>substrate</name>
    </ligand>
</feature>
<keyword evidence="12" id="KW-0106">Calcium</keyword>
<comment type="cofactor">
    <cofactor evidence="4">
        <name>Mg(2+)</name>
        <dbReference type="ChEBI" id="CHEBI:18420"/>
    </cofactor>
</comment>
<protein>
    <recommendedName>
        <fullName evidence="8">Regucalcin</fullName>
        <ecNumber evidence="7">3.1.1.17</ecNumber>
    </recommendedName>
    <alternativeName>
        <fullName evidence="13">Gluconolactonase</fullName>
    </alternativeName>
</protein>
<organism evidence="17 18">
    <name type="scientific">Chryseolinea serpens</name>
    <dbReference type="NCBI Taxonomy" id="947013"/>
    <lineage>
        <taxon>Bacteria</taxon>
        <taxon>Pseudomonadati</taxon>
        <taxon>Bacteroidota</taxon>
        <taxon>Cytophagia</taxon>
        <taxon>Cytophagales</taxon>
        <taxon>Fulvivirgaceae</taxon>
        <taxon>Chryseolinea</taxon>
    </lineage>
</organism>
<dbReference type="RefSeq" id="WP_245804102.1">
    <property type="nucleotide sequence ID" value="NZ_FQWQ01000002.1"/>
</dbReference>
<evidence type="ECO:0000256" key="15">
    <source>
        <dbReference type="PIRSR" id="PIRSR605511-2"/>
    </source>
</evidence>
<dbReference type="GO" id="GO:0005737">
    <property type="term" value="C:cytoplasm"/>
    <property type="evidence" value="ECO:0007669"/>
    <property type="project" value="UniProtKB-SubCell"/>
</dbReference>
<dbReference type="GO" id="GO:0005509">
    <property type="term" value="F:calcium ion binding"/>
    <property type="evidence" value="ECO:0007669"/>
    <property type="project" value="InterPro"/>
</dbReference>
<keyword evidence="9" id="KW-0963">Cytoplasm</keyword>
<dbReference type="PANTHER" id="PTHR10907">
    <property type="entry name" value="REGUCALCIN"/>
    <property type="match status" value="1"/>
</dbReference>
<evidence type="ECO:0000313" key="17">
    <source>
        <dbReference type="EMBL" id="SHH15931.1"/>
    </source>
</evidence>
<feature type="binding site" evidence="15">
    <location>
        <position position="36"/>
    </location>
    <ligand>
        <name>a divalent metal cation</name>
        <dbReference type="ChEBI" id="CHEBI:60240"/>
    </ligand>
</feature>
<dbReference type="EMBL" id="FQWQ01000002">
    <property type="protein sequence ID" value="SHH15931.1"/>
    <property type="molecule type" value="Genomic_DNA"/>
</dbReference>
<dbReference type="PANTHER" id="PTHR10907:SF47">
    <property type="entry name" value="REGUCALCIN"/>
    <property type="match status" value="1"/>
</dbReference>
<evidence type="ECO:0000256" key="11">
    <source>
        <dbReference type="ARBA" id="ARBA00022801"/>
    </source>
</evidence>
<dbReference type="InterPro" id="IPR013658">
    <property type="entry name" value="SGL"/>
</dbReference>
<dbReference type="GO" id="GO:0004341">
    <property type="term" value="F:gluconolactonase activity"/>
    <property type="evidence" value="ECO:0007669"/>
    <property type="project" value="UniProtKB-EC"/>
</dbReference>
<dbReference type="GO" id="GO:0030234">
    <property type="term" value="F:enzyme regulator activity"/>
    <property type="evidence" value="ECO:0007669"/>
    <property type="project" value="InterPro"/>
</dbReference>
<dbReference type="Proteomes" id="UP000184212">
    <property type="component" value="Unassembled WGS sequence"/>
</dbReference>
<evidence type="ECO:0000256" key="7">
    <source>
        <dbReference type="ARBA" id="ARBA00013227"/>
    </source>
</evidence>
<dbReference type="SUPFAM" id="SSF63829">
    <property type="entry name" value="Calcium-dependent phosphotriesterase"/>
    <property type="match status" value="1"/>
</dbReference>
<feature type="binding site" evidence="15">
    <location>
        <position position="217"/>
    </location>
    <ligand>
        <name>a divalent metal cation</name>
        <dbReference type="ChEBI" id="CHEBI:60240"/>
    </ligand>
</feature>
<evidence type="ECO:0000256" key="4">
    <source>
        <dbReference type="ARBA" id="ARBA00001946"/>
    </source>
</evidence>
<accession>A0A1M5QQ08</accession>
<evidence type="ECO:0000256" key="13">
    <source>
        <dbReference type="ARBA" id="ARBA00032464"/>
    </source>
</evidence>
<keyword evidence="10 15" id="KW-0479">Metal-binding</keyword>
<feature type="binding site" evidence="15">
    <location>
        <position position="121"/>
    </location>
    <ligand>
        <name>substrate</name>
    </ligand>
</feature>
<comment type="catalytic activity">
    <reaction evidence="1">
        <text>D-glucono-1,5-lactone + H2O = D-gluconate + H(+)</text>
        <dbReference type="Rhea" id="RHEA:10440"/>
        <dbReference type="ChEBI" id="CHEBI:15377"/>
        <dbReference type="ChEBI" id="CHEBI:15378"/>
        <dbReference type="ChEBI" id="CHEBI:16217"/>
        <dbReference type="ChEBI" id="CHEBI:18391"/>
        <dbReference type="EC" id="3.1.1.17"/>
    </reaction>
</comment>
<reference evidence="17 18" key="1">
    <citation type="submission" date="2016-11" db="EMBL/GenBank/DDBJ databases">
        <authorList>
            <person name="Jaros S."/>
            <person name="Januszkiewicz K."/>
            <person name="Wedrychowicz H."/>
        </authorList>
    </citation>
    <scope>NUCLEOTIDE SEQUENCE [LARGE SCALE GENOMIC DNA]</scope>
    <source>
        <strain evidence="17 18">DSM 24574</strain>
    </source>
</reference>
<dbReference type="EC" id="3.1.1.17" evidence="7"/>
<keyword evidence="15" id="KW-0862">Zinc</keyword>
<comment type="cofactor">
    <cofactor evidence="15">
        <name>Zn(2+)</name>
        <dbReference type="ChEBI" id="CHEBI:29105"/>
    </cofactor>
    <text evidence="15">Binds 1 divalent metal cation per subunit.</text>
</comment>
<evidence type="ECO:0000256" key="3">
    <source>
        <dbReference type="ARBA" id="ARBA00001936"/>
    </source>
</evidence>
<evidence type="ECO:0000313" key="18">
    <source>
        <dbReference type="Proteomes" id="UP000184212"/>
    </source>
</evidence>
<evidence type="ECO:0000256" key="10">
    <source>
        <dbReference type="ARBA" id="ARBA00022723"/>
    </source>
</evidence>
<dbReference type="GO" id="GO:0019853">
    <property type="term" value="P:L-ascorbic acid biosynthetic process"/>
    <property type="evidence" value="ECO:0007669"/>
    <property type="project" value="TreeGrafter"/>
</dbReference>
<dbReference type="Gene3D" id="2.120.10.30">
    <property type="entry name" value="TolB, C-terminal domain"/>
    <property type="match status" value="1"/>
</dbReference>
<dbReference type="AlphaFoldDB" id="A0A1M5QQ08"/>
<evidence type="ECO:0000256" key="1">
    <source>
        <dbReference type="ARBA" id="ARBA00001589"/>
    </source>
</evidence>
<evidence type="ECO:0000256" key="8">
    <source>
        <dbReference type="ARBA" id="ARBA00016808"/>
    </source>
</evidence>
<feature type="binding site" evidence="15">
    <location>
        <position position="167"/>
    </location>
    <ligand>
        <name>a divalent metal cation</name>
        <dbReference type="ChEBI" id="CHEBI:60240"/>
    </ligand>
</feature>
<sequence>MENLVTDYEKWVILQFMITPRSAPTLVIPHTCLLGEGPVWDAARKTVCWVDILNGEVHEFSTVAQHHRKIVVNDMVGSIALCNNGEYIAALKTGLAFVHKDSGRIRMLHHPEVHLPGNRFNDGKCDPAGRFWVGTMALSEAPGAGSLYMIDKNLAHTKKIGGVTISNGMAWTDDHQTFYYIDTPTYEVVAYRYHLPSGEITERSVVIKIPKEDGFPDGMTIDAEGMLWIAHWDGWQVTRWDPRTGEKLSHIAMPVARVTSCTFGGEHLQDLYITSAKVGLSEKQLEEQPLAGGLFLVKNGGQGVPTVVFECQ</sequence>
<evidence type="ECO:0000259" key="16">
    <source>
        <dbReference type="Pfam" id="PF08450"/>
    </source>
</evidence>
<comment type="subcellular location">
    <subcellularLocation>
        <location evidence="5">Cytoplasm</location>
    </subcellularLocation>
</comment>
<evidence type="ECO:0000256" key="2">
    <source>
        <dbReference type="ARBA" id="ARBA00001913"/>
    </source>
</evidence>
<proteinExistence type="inferred from homology"/>
<evidence type="ECO:0000256" key="14">
    <source>
        <dbReference type="PIRSR" id="PIRSR605511-1"/>
    </source>
</evidence>
<evidence type="ECO:0000256" key="6">
    <source>
        <dbReference type="ARBA" id="ARBA00008853"/>
    </source>
</evidence>
<comment type="cofactor">
    <cofactor evidence="2">
        <name>Ca(2+)</name>
        <dbReference type="ChEBI" id="CHEBI:29108"/>
    </cofactor>
</comment>